<keyword evidence="4" id="KW-1185">Reference proteome</keyword>
<dbReference type="Proteomes" id="UP000053372">
    <property type="component" value="Unassembled WGS sequence"/>
</dbReference>
<organism evidence="3 4">
    <name type="scientific">Mastigocoleus testarum BC008</name>
    <dbReference type="NCBI Taxonomy" id="371196"/>
    <lineage>
        <taxon>Bacteria</taxon>
        <taxon>Bacillati</taxon>
        <taxon>Cyanobacteriota</taxon>
        <taxon>Cyanophyceae</taxon>
        <taxon>Nostocales</taxon>
        <taxon>Hapalosiphonaceae</taxon>
        <taxon>Mastigocoleus</taxon>
    </lineage>
</organism>
<dbReference type="InterPro" id="IPR020904">
    <property type="entry name" value="Sc_DH/Rdtase_CS"/>
</dbReference>
<dbReference type="Gene3D" id="3.40.50.720">
    <property type="entry name" value="NAD(P)-binding Rossmann-like Domain"/>
    <property type="match status" value="1"/>
</dbReference>
<dbReference type="NCBIfam" id="NF005559">
    <property type="entry name" value="PRK07231.1"/>
    <property type="match status" value="1"/>
</dbReference>
<evidence type="ECO:0000256" key="2">
    <source>
        <dbReference type="ARBA" id="ARBA00023002"/>
    </source>
</evidence>
<sequence length="257" mass="27519">MSQNLFDLKDKVAIITGSGRGLGKILAKRLAELGAKIVVCDSLREEANQTAREITARGEIAISTYVDVALRSSCEDLFKFAIAELGSIDVLVNNAGIDIIKPAETIAEDEWKRIIDVNLQGCFNCSQLAAIEMMKQGSGGSIINISSIASVVGIKGLVAYSAAKGGINQLTRVMAVEWASKNIRVNAIAPGYLENIMDGADIEHERSEKQQQIMTFTPMGRRGKLEELVGPVVFLASDASSYVTGTVLFVDGGYTAT</sequence>
<dbReference type="PRINTS" id="PR00080">
    <property type="entry name" value="SDRFAMILY"/>
</dbReference>
<keyword evidence="2" id="KW-0560">Oxidoreductase</keyword>
<dbReference type="RefSeq" id="WP_027843758.1">
    <property type="nucleotide sequence ID" value="NZ_LMTZ01000084.1"/>
</dbReference>
<name>A0A0V7ZTC2_9CYAN</name>
<dbReference type="PROSITE" id="PS00061">
    <property type="entry name" value="ADH_SHORT"/>
    <property type="match status" value="1"/>
</dbReference>
<protein>
    <submittedName>
        <fullName evidence="3">Oxidoreductase</fullName>
    </submittedName>
</protein>
<dbReference type="PANTHER" id="PTHR42760:SF115">
    <property type="entry name" value="3-OXOACYL-[ACYL-CARRIER-PROTEIN] REDUCTASE FABG"/>
    <property type="match status" value="1"/>
</dbReference>
<dbReference type="AlphaFoldDB" id="A0A0V7ZTC2"/>
<reference evidence="3 4" key="1">
    <citation type="journal article" date="2015" name="Genome Announc.">
        <title>Draft Genome of the Euendolithic (true boring) Cyanobacterium Mastigocoleus testarum strain BC008.</title>
        <authorList>
            <person name="Guida B.S."/>
            <person name="Garcia-Pichel F."/>
        </authorList>
    </citation>
    <scope>NUCLEOTIDE SEQUENCE [LARGE SCALE GENOMIC DNA]</scope>
    <source>
        <strain evidence="3 4">BC008</strain>
    </source>
</reference>
<comment type="similarity">
    <text evidence="1">Belongs to the short-chain dehydrogenases/reductases (SDR) family.</text>
</comment>
<comment type="caution">
    <text evidence="3">The sequence shown here is derived from an EMBL/GenBank/DDBJ whole genome shotgun (WGS) entry which is preliminary data.</text>
</comment>
<dbReference type="OrthoDB" id="9803333at2"/>
<dbReference type="EMBL" id="LMTZ01000084">
    <property type="protein sequence ID" value="KST67893.1"/>
    <property type="molecule type" value="Genomic_DNA"/>
</dbReference>
<evidence type="ECO:0000313" key="3">
    <source>
        <dbReference type="EMBL" id="KST67893.1"/>
    </source>
</evidence>
<dbReference type="InterPro" id="IPR036291">
    <property type="entry name" value="NAD(P)-bd_dom_sf"/>
</dbReference>
<dbReference type="PRINTS" id="PR00081">
    <property type="entry name" value="GDHRDH"/>
</dbReference>
<gene>
    <name evidence="3" type="ORF">BC008_31405</name>
</gene>
<dbReference type="SUPFAM" id="SSF51735">
    <property type="entry name" value="NAD(P)-binding Rossmann-fold domains"/>
    <property type="match status" value="1"/>
</dbReference>
<accession>A0A0V7ZTC2</accession>
<evidence type="ECO:0000256" key="1">
    <source>
        <dbReference type="ARBA" id="ARBA00006484"/>
    </source>
</evidence>
<proteinExistence type="inferred from homology"/>
<evidence type="ECO:0000313" key="4">
    <source>
        <dbReference type="Proteomes" id="UP000053372"/>
    </source>
</evidence>
<dbReference type="GO" id="GO:0016616">
    <property type="term" value="F:oxidoreductase activity, acting on the CH-OH group of donors, NAD or NADP as acceptor"/>
    <property type="evidence" value="ECO:0007669"/>
    <property type="project" value="TreeGrafter"/>
</dbReference>
<dbReference type="Pfam" id="PF13561">
    <property type="entry name" value="adh_short_C2"/>
    <property type="match status" value="1"/>
</dbReference>
<dbReference type="PANTHER" id="PTHR42760">
    <property type="entry name" value="SHORT-CHAIN DEHYDROGENASES/REDUCTASES FAMILY MEMBER"/>
    <property type="match status" value="1"/>
</dbReference>
<dbReference type="InterPro" id="IPR002347">
    <property type="entry name" value="SDR_fam"/>
</dbReference>
<dbReference type="FunFam" id="3.40.50.720:FF:000084">
    <property type="entry name" value="Short-chain dehydrogenase reductase"/>
    <property type="match status" value="1"/>
</dbReference>